<dbReference type="EMBL" id="JBBXJM010000003">
    <property type="protein sequence ID" value="KAL1409610.1"/>
    <property type="molecule type" value="Genomic_DNA"/>
</dbReference>
<keyword evidence="2" id="KW-1185">Reference proteome</keyword>
<comment type="caution">
    <text evidence="1">The sequence shown here is derived from an EMBL/GenBank/DDBJ whole genome shotgun (WGS) entry which is preliminary data.</text>
</comment>
<organism evidence="1 2">
    <name type="scientific">Vanrija albida</name>
    <dbReference type="NCBI Taxonomy" id="181172"/>
    <lineage>
        <taxon>Eukaryota</taxon>
        <taxon>Fungi</taxon>
        <taxon>Dikarya</taxon>
        <taxon>Basidiomycota</taxon>
        <taxon>Agaricomycotina</taxon>
        <taxon>Tremellomycetes</taxon>
        <taxon>Trichosporonales</taxon>
        <taxon>Trichosporonaceae</taxon>
        <taxon>Vanrija</taxon>
    </lineage>
</organism>
<dbReference type="RefSeq" id="XP_069209554.1">
    <property type="nucleotide sequence ID" value="XM_069352136.1"/>
</dbReference>
<protein>
    <submittedName>
        <fullName evidence="1">Uncharacterized protein</fullName>
    </submittedName>
</protein>
<sequence length="157" mass="17284">MLVRAAVRLPSVTPTLTRALASSARLRADKPPPRVVLGVPVNLVTVNRSPERARSVLTEVIDRVQDKYTIKYGGNIDTIEGLRPFLISNKAKPGILFCASMWSKEEQDEIIAIAHEMVPGIRTHAIPPGLWDASLGGRENVLNYIMEQIDNIMASTD</sequence>
<evidence type="ECO:0000313" key="2">
    <source>
        <dbReference type="Proteomes" id="UP001565368"/>
    </source>
</evidence>
<gene>
    <name evidence="1" type="ORF">Q8F55_003605</name>
</gene>
<proteinExistence type="predicted"/>
<reference evidence="1 2" key="1">
    <citation type="submission" date="2023-08" db="EMBL/GenBank/DDBJ databases">
        <title>Annotated Genome Sequence of Vanrija albida AlHP1.</title>
        <authorList>
            <person name="Herzog R."/>
        </authorList>
    </citation>
    <scope>NUCLEOTIDE SEQUENCE [LARGE SCALE GENOMIC DNA]</scope>
    <source>
        <strain evidence="1 2">AlHP1</strain>
    </source>
</reference>
<dbReference type="GeneID" id="95984648"/>
<name>A0ABR3Q4N9_9TREE</name>
<accession>A0ABR3Q4N9</accession>
<evidence type="ECO:0000313" key="1">
    <source>
        <dbReference type="EMBL" id="KAL1409610.1"/>
    </source>
</evidence>
<dbReference type="Proteomes" id="UP001565368">
    <property type="component" value="Unassembled WGS sequence"/>
</dbReference>